<keyword evidence="3" id="KW-1185">Reference proteome</keyword>
<proteinExistence type="predicted"/>
<dbReference type="AlphaFoldDB" id="A0A5S4H4U6"/>
<organism evidence="2 3">
    <name type="scientific">Actinomadura geliboluensis</name>
    <dbReference type="NCBI Taxonomy" id="882440"/>
    <lineage>
        <taxon>Bacteria</taxon>
        <taxon>Bacillati</taxon>
        <taxon>Actinomycetota</taxon>
        <taxon>Actinomycetes</taxon>
        <taxon>Streptosporangiales</taxon>
        <taxon>Thermomonosporaceae</taxon>
        <taxon>Actinomadura</taxon>
    </lineage>
</organism>
<dbReference type="OrthoDB" id="5994822at2"/>
<accession>A0A5S4H4U6</accession>
<feature type="compositionally biased region" description="Low complexity" evidence="1">
    <location>
        <begin position="124"/>
        <end position="141"/>
    </location>
</feature>
<dbReference type="Proteomes" id="UP000305238">
    <property type="component" value="Unassembled WGS sequence"/>
</dbReference>
<dbReference type="EMBL" id="VCKZ01000063">
    <property type="protein sequence ID" value="TMR40248.1"/>
    <property type="molecule type" value="Genomic_DNA"/>
</dbReference>
<comment type="caution">
    <text evidence="2">The sequence shown here is derived from an EMBL/GenBank/DDBJ whole genome shotgun (WGS) entry which is preliminary data.</text>
</comment>
<protein>
    <submittedName>
        <fullName evidence="2">Uncharacterized protein</fullName>
    </submittedName>
</protein>
<evidence type="ECO:0000313" key="2">
    <source>
        <dbReference type="EMBL" id="TMR40248.1"/>
    </source>
</evidence>
<feature type="region of interest" description="Disordered" evidence="1">
    <location>
        <begin position="113"/>
        <end position="164"/>
    </location>
</feature>
<gene>
    <name evidence="2" type="ORF">ETD96_11750</name>
</gene>
<reference evidence="2 3" key="1">
    <citation type="submission" date="2019-05" db="EMBL/GenBank/DDBJ databases">
        <title>Draft genome sequence of Actinomadura geliboluensis A8036.</title>
        <authorList>
            <person name="Saricaoglu S."/>
            <person name="Isik K."/>
        </authorList>
    </citation>
    <scope>NUCLEOTIDE SEQUENCE [LARGE SCALE GENOMIC DNA]</scope>
    <source>
        <strain evidence="2 3">A8036</strain>
    </source>
</reference>
<evidence type="ECO:0000313" key="3">
    <source>
        <dbReference type="Proteomes" id="UP000305238"/>
    </source>
</evidence>
<evidence type="ECO:0000256" key="1">
    <source>
        <dbReference type="SAM" id="MobiDB-lite"/>
    </source>
</evidence>
<name>A0A5S4H4U6_9ACTN</name>
<dbReference type="RefSeq" id="WP_138636348.1">
    <property type="nucleotide sequence ID" value="NZ_VCKZ01000063.1"/>
</dbReference>
<sequence>MWQVNTSMAVLRNTVTDADGDTANLTFEVWTTDASGNPKSQVKLTDANPYGVLVSDFVASGKTAQVTVPSGPLKPGVTYAFHTSAYDGSLYETTWSPWAKFKIRNRAVDIKLPEPDKDAPTLNQDDFQQPQQIPQPAWDPDVPSGGQPGTQSAPAQSVAPRVDGRKGWSCGALNEKTGIQPCTRIVRNVNDKTRKALAAATARIKSAPLVDWCAGLANSHIKRYEACLATFTYEYEGVIIRDGKPTGEVINASWAIHHEYQLSGNSGLTTEKLALFPVGPIDSRFGRITLNVDFNCVAANCATDTTSMHWDGALEWAPWQTSTSPKEPSTIPGPADL</sequence>